<dbReference type="Proteomes" id="UP000887565">
    <property type="component" value="Unplaced"/>
</dbReference>
<name>A0A915JYN6_ROMCU</name>
<organism evidence="1 2">
    <name type="scientific">Romanomermis culicivorax</name>
    <name type="common">Nematode worm</name>
    <dbReference type="NCBI Taxonomy" id="13658"/>
    <lineage>
        <taxon>Eukaryota</taxon>
        <taxon>Metazoa</taxon>
        <taxon>Ecdysozoa</taxon>
        <taxon>Nematoda</taxon>
        <taxon>Enoplea</taxon>
        <taxon>Dorylaimia</taxon>
        <taxon>Mermithida</taxon>
        <taxon>Mermithoidea</taxon>
        <taxon>Mermithidae</taxon>
        <taxon>Romanomermis</taxon>
    </lineage>
</organism>
<evidence type="ECO:0000313" key="2">
    <source>
        <dbReference type="WBParaSite" id="nRc.2.0.1.t31472-RA"/>
    </source>
</evidence>
<keyword evidence="1" id="KW-1185">Reference proteome</keyword>
<dbReference type="AlphaFoldDB" id="A0A915JYN6"/>
<reference evidence="2" key="1">
    <citation type="submission" date="2022-11" db="UniProtKB">
        <authorList>
            <consortium name="WormBaseParasite"/>
        </authorList>
    </citation>
    <scope>IDENTIFICATION</scope>
</reference>
<sequence length="134" mass="15150">MEIGRFQGSVVCALPSLQKHNVTGQFSEWALRKIDQLNGVGRVSSGKDESAAEKNSNVVLTGPLSNYLVDACTEQKSKIYQTSRRCVKWVLPYQHTTHLEIRNFPKEILQDQSAIDLKAVFFVNNRMLNRLVIS</sequence>
<protein>
    <submittedName>
        <fullName evidence="2">Uncharacterized protein</fullName>
    </submittedName>
</protein>
<proteinExistence type="predicted"/>
<evidence type="ECO:0000313" key="1">
    <source>
        <dbReference type="Proteomes" id="UP000887565"/>
    </source>
</evidence>
<accession>A0A915JYN6</accession>
<dbReference type="WBParaSite" id="nRc.2.0.1.t31472-RA">
    <property type="protein sequence ID" value="nRc.2.0.1.t31472-RA"/>
    <property type="gene ID" value="nRc.2.0.1.g31472"/>
</dbReference>